<dbReference type="GO" id="GO:0003857">
    <property type="term" value="F:(3S)-3-hydroxyacyl-CoA dehydrogenase (NAD+) activity"/>
    <property type="evidence" value="ECO:0007669"/>
    <property type="project" value="TreeGrafter"/>
</dbReference>
<gene>
    <name evidence="3" type="ORF">GJ744_004249</name>
</gene>
<dbReference type="EMBL" id="JAACFV010000193">
    <property type="protein sequence ID" value="KAF7503179.1"/>
    <property type="molecule type" value="Genomic_DNA"/>
</dbReference>
<reference evidence="3" key="1">
    <citation type="submission" date="2020-02" db="EMBL/GenBank/DDBJ databases">
        <authorList>
            <person name="Palmer J.M."/>
        </authorList>
    </citation>
    <scope>NUCLEOTIDE SEQUENCE</scope>
    <source>
        <strain evidence="3">EPUS1.4</strain>
        <tissue evidence="3">Thallus</tissue>
    </source>
</reference>
<sequence length="313" mass="34449">MSGPGAGLEHPAAEVSWLKRDVLLFANSIGCTADELHFLYELHPNFSVFPTYPTILPFKKTSQEVIDFYSAQTRIPIANVPKFDLRRVVDGQRLIQFLKPLPPTSAGKRFELRNKVIGIYDKGKTGSVVETEQLLVEKKEGNEEDVYARMVGSAVFIGQGNWGGPKGPSTAAFPPPEGKRPEAVFELKLSNEAALLYRLNGDYNPLHATPEPGQKMGFGGAIMHGLFSWNATCHGLLKELGGSNPANIKEFQARFASPVKPGDKLLIEMWRTGEKKDGWEEIRFLTKVEGGKVCLSNGRAMMKCVEGGTKSKL</sequence>
<dbReference type="AlphaFoldDB" id="A0A8H7A909"/>
<dbReference type="PANTHER" id="PTHR13078">
    <property type="entry name" value="PEROXISOMAL MULTIFUNCTIONAL ENZYME TYPE 2-RELATED"/>
    <property type="match status" value="1"/>
</dbReference>
<dbReference type="GO" id="GO:0004300">
    <property type="term" value="F:enoyl-CoA hydratase activity"/>
    <property type="evidence" value="ECO:0007669"/>
    <property type="project" value="TreeGrafter"/>
</dbReference>
<proteinExistence type="predicted"/>
<dbReference type="GO" id="GO:0044594">
    <property type="term" value="F:17-beta-hydroxysteroid dehydrogenase (NAD+) activity"/>
    <property type="evidence" value="ECO:0007669"/>
    <property type="project" value="TreeGrafter"/>
</dbReference>
<dbReference type="Proteomes" id="UP000606974">
    <property type="component" value="Unassembled WGS sequence"/>
</dbReference>
<keyword evidence="4" id="KW-1185">Reference proteome</keyword>
<feature type="domain" description="Peroxisomal multifunctional enzyme type 2-like N-terminal" evidence="2">
    <location>
        <begin position="19"/>
        <end position="141"/>
    </location>
</feature>
<dbReference type="InterPro" id="IPR029069">
    <property type="entry name" value="HotDog_dom_sf"/>
</dbReference>
<dbReference type="Pfam" id="PF22622">
    <property type="entry name" value="MFE-2_hydrat-2_N"/>
    <property type="match status" value="1"/>
</dbReference>
<feature type="domain" description="MaoC-like" evidence="1">
    <location>
        <begin position="176"/>
        <end position="283"/>
    </location>
</feature>
<protein>
    <recommendedName>
        <fullName evidence="5">MaoC-like domain-containing protein</fullName>
    </recommendedName>
</protein>
<dbReference type="GO" id="GO:0005777">
    <property type="term" value="C:peroxisome"/>
    <property type="evidence" value="ECO:0007669"/>
    <property type="project" value="TreeGrafter"/>
</dbReference>
<evidence type="ECO:0000259" key="1">
    <source>
        <dbReference type="Pfam" id="PF01575"/>
    </source>
</evidence>
<dbReference type="PANTHER" id="PTHR13078:SF57">
    <property type="entry name" value="DEHYDRATASE, PUTATIVE (AFU_ORTHOLOGUE AFUA_5G00640)-RELATED"/>
    <property type="match status" value="1"/>
</dbReference>
<evidence type="ECO:0000313" key="3">
    <source>
        <dbReference type="EMBL" id="KAF7503179.1"/>
    </source>
</evidence>
<dbReference type="Pfam" id="PF01575">
    <property type="entry name" value="MaoC_dehydratas"/>
    <property type="match status" value="1"/>
</dbReference>
<evidence type="ECO:0008006" key="5">
    <source>
        <dbReference type="Google" id="ProtNLM"/>
    </source>
</evidence>
<dbReference type="InterPro" id="IPR054357">
    <property type="entry name" value="MFE-2_N"/>
</dbReference>
<evidence type="ECO:0000313" key="4">
    <source>
        <dbReference type="Proteomes" id="UP000606974"/>
    </source>
</evidence>
<name>A0A8H7A909_9EURO</name>
<dbReference type="SUPFAM" id="SSF54637">
    <property type="entry name" value="Thioesterase/thiol ester dehydrase-isomerase"/>
    <property type="match status" value="2"/>
</dbReference>
<dbReference type="OrthoDB" id="60204at2759"/>
<dbReference type="CDD" id="cd03448">
    <property type="entry name" value="HDE_HSD"/>
    <property type="match status" value="1"/>
</dbReference>
<evidence type="ECO:0000259" key="2">
    <source>
        <dbReference type="Pfam" id="PF22622"/>
    </source>
</evidence>
<dbReference type="Gene3D" id="3.10.129.10">
    <property type="entry name" value="Hotdog Thioesterase"/>
    <property type="match status" value="2"/>
</dbReference>
<organism evidence="3 4">
    <name type="scientific">Endocarpon pusillum</name>
    <dbReference type="NCBI Taxonomy" id="364733"/>
    <lineage>
        <taxon>Eukaryota</taxon>
        <taxon>Fungi</taxon>
        <taxon>Dikarya</taxon>
        <taxon>Ascomycota</taxon>
        <taxon>Pezizomycotina</taxon>
        <taxon>Eurotiomycetes</taxon>
        <taxon>Chaetothyriomycetidae</taxon>
        <taxon>Verrucariales</taxon>
        <taxon>Verrucariaceae</taxon>
        <taxon>Endocarpon</taxon>
    </lineage>
</organism>
<comment type="caution">
    <text evidence="3">The sequence shown here is derived from an EMBL/GenBank/DDBJ whole genome shotgun (WGS) entry which is preliminary data.</text>
</comment>
<accession>A0A8H7A909</accession>
<dbReference type="InterPro" id="IPR002539">
    <property type="entry name" value="MaoC-like_dom"/>
</dbReference>
<dbReference type="GO" id="GO:0006635">
    <property type="term" value="P:fatty acid beta-oxidation"/>
    <property type="evidence" value="ECO:0007669"/>
    <property type="project" value="TreeGrafter"/>
</dbReference>